<name>A0A5B9W912_9BACT</name>
<dbReference type="RefSeq" id="WP_148596264.1">
    <property type="nucleotide sequence ID" value="NZ_CP042997.1"/>
</dbReference>
<organism evidence="1 2">
    <name type="scientific">Aquisphaera giovannonii</name>
    <dbReference type="NCBI Taxonomy" id="406548"/>
    <lineage>
        <taxon>Bacteria</taxon>
        <taxon>Pseudomonadati</taxon>
        <taxon>Planctomycetota</taxon>
        <taxon>Planctomycetia</taxon>
        <taxon>Isosphaerales</taxon>
        <taxon>Isosphaeraceae</taxon>
        <taxon>Aquisphaera</taxon>
    </lineage>
</organism>
<protein>
    <submittedName>
        <fullName evidence="1">Uncharacterized protein</fullName>
    </submittedName>
</protein>
<keyword evidence="2" id="KW-1185">Reference proteome</keyword>
<dbReference type="KEGG" id="agv:OJF2_51790"/>
<gene>
    <name evidence="1" type="ORF">OJF2_51790</name>
</gene>
<dbReference type="EMBL" id="CP042997">
    <property type="protein sequence ID" value="QEH36595.1"/>
    <property type="molecule type" value="Genomic_DNA"/>
</dbReference>
<proteinExistence type="predicted"/>
<evidence type="ECO:0000313" key="2">
    <source>
        <dbReference type="Proteomes" id="UP000324233"/>
    </source>
</evidence>
<dbReference type="AlphaFoldDB" id="A0A5B9W912"/>
<sequence length="365" mass="40348" precursor="true">MRTRITVTTPRRRLKVLLSSLGVITGMALAAAAYHWLPSWDPIRLMAWYKVQPRIKQANEESKGETERSTKQITEFFRQRKQNARAFAADVLCFSGKWAYVKDFVYGGSHEKYLEECFERNLFTSDELKAVIESAVKSHVSEVQGRENQLLVAIRADLAGDAIASPSYLPSLGDEARFRREYEAMLERALPILRKDMGVTVTREVVSFIGAEIAANLITELGTSLAVELGVSGGILGAGASSSVFTFGIGIVAGIVVDMALDWVIRQAGYDPEGEIAAKVEQSLNHLEGLILHGDSKTNERYRSAKWYSSWALSSESRAKSREEAQTIEASGGLGLVHQLNRINDIRSRLRDEALKGLILKGGVQ</sequence>
<evidence type="ECO:0000313" key="1">
    <source>
        <dbReference type="EMBL" id="QEH36595.1"/>
    </source>
</evidence>
<reference evidence="1 2" key="1">
    <citation type="submission" date="2019-08" db="EMBL/GenBank/DDBJ databases">
        <title>Deep-cultivation of Planctomycetes and their phenomic and genomic characterization uncovers novel biology.</title>
        <authorList>
            <person name="Wiegand S."/>
            <person name="Jogler M."/>
            <person name="Boedeker C."/>
            <person name="Pinto D."/>
            <person name="Vollmers J."/>
            <person name="Rivas-Marin E."/>
            <person name="Kohn T."/>
            <person name="Peeters S.H."/>
            <person name="Heuer A."/>
            <person name="Rast P."/>
            <person name="Oberbeckmann S."/>
            <person name="Bunk B."/>
            <person name="Jeske O."/>
            <person name="Meyerdierks A."/>
            <person name="Storesund J.E."/>
            <person name="Kallscheuer N."/>
            <person name="Luecker S."/>
            <person name="Lage O.M."/>
            <person name="Pohl T."/>
            <person name="Merkel B.J."/>
            <person name="Hornburger P."/>
            <person name="Mueller R.-W."/>
            <person name="Bruemmer F."/>
            <person name="Labrenz M."/>
            <person name="Spormann A.M."/>
            <person name="Op den Camp H."/>
            <person name="Overmann J."/>
            <person name="Amann R."/>
            <person name="Jetten M.S.M."/>
            <person name="Mascher T."/>
            <person name="Medema M.H."/>
            <person name="Devos D.P."/>
            <person name="Kaster A.-K."/>
            <person name="Ovreas L."/>
            <person name="Rohde M."/>
            <person name="Galperin M.Y."/>
            <person name="Jogler C."/>
        </authorList>
    </citation>
    <scope>NUCLEOTIDE SEQUENCE [LARGE SCALE GENOMIC DNA]</scope>
    <source>
        <strain evidence="1 2">OJF2</strain>
    </source>
</reference>
<dbReference type="Proteomes" id="UP000324233">
    <property type="component" value="Chromosome"/>
</dbReference>
<accession>A0A5B9W912</accession>
<dbReference type="OrthoDB" id="9836071at2"/>